<feature type="region of interest" description="Disordered" evidence="1">
    <location>
        <begin position="105"/>
        <end position="125"/>
    </location>
</feature>
<dbReference type="Proteomes" id="UP000301751">
    <property type="component" value="Unassembled WGS sequence"/>
</dbReference>
<evidence type="ECO:0000313" key="2">
    <source>
        <dbReference type="EMBL" id="GCL61517.1"/>
    </source>
</evidence>
<proteinExistence type="predicted"/>
<organism evidence="2 3">
    <name type="scientific">Pseudaquabacterium pictum</name>
    <dbReference type="NCBI Taxonomy" id="2315236"/>
    <lineage>
        <taxon>Bacteria</taxon>
        <taxon>Pseudomonadati</taxon>
        <taxon>Pseudomonadota</taxon>
        <taxon>Betaproteobacteria</taxon>
        <taxon>Burkholderiales</taxon>
        <taxon>Sphaerotilaceae</taxon>
        <taxon>Pseudaquabacterium</taxon>
    </lineage>
</organism>
<comment type="caution">
    <text evidence="2">The sequence shown here is derived from an EMBL/GenBank/DDBJ whole genome shotgun (WGS) entry which is preliminary data.</text>
</comment>
<dbReference type="RefSeq" id="WP_137731260.1">
    <property type="nucleotide sequence ID" value="NZ_BJCL01000001.1"/>
</dbReference>
<reference evidence="3" key="1">
    <citation type="submission" date="2019-03" db="EMBL/GenBank/DDBJ databases">
        <title>Aquabacterium pictum sp.nov., the first bacteriochlorophyll a-containing freshwater bacterium in the genus Aquabacterium of the class Betaproteobacteria.</title>
        <authorList>
            <person name="Hirose S."/>
            <person name="Tank M."/>
            <person name="Hara E."/>
            <person name="Tamaki H."/>
            <person name="Takaichi S."/>
            <person name="Haruta S."/>
            <person name="Hanada S."/>
        </authorList>
    </citation>
    <scope>NUCLEOTIDE SEQUENCE [LARGE SCALE GENOMIC DNA]</scope>
    <source>
        <strain evidence="3">W35</strain>
    </source>
</reference>
<dbReference type="AlphaFoldDB" id="A0A480AMC3"/>
<accession>A0A480AMC3</accession>
<keyword evidence="3" id="KW-1185">Reference proteome</keyword>
<protein>
    <submittedName>
        <fullName evidence="2">Uncharacterized protein</fullName>
    </submittedName>
</protein>
<name>A0A480AMC3_9BURK</name>
<sequence length="125" mass="13341">MTTDCTTTAPALIGGAAAAADNLPGFAERGSPGRMAVLQLLAQHPAGVRTSVVRAVMRRADPRIFDEERARYVLQRLRAAGLASTERDAELQLVWFSPGVRRTQQLRGGWQPDTSPATGPTTAAD</sequence>
<evidence type="ECO:0000313" key="3">
    <source>
        <dbReference type="Proteomes" id="UP000301751"/>
    </source>
</evidence>
<dbReference type="EMBL" id="BJCL01000001">
    <property type="protein sequence ID" value="GCL61517.1"/>
    <property type="molecule type" value="Genomic_DNA"/>
</dbReference>
<gene>
    <name evidence="2" type="ORF">AQPW35_05980</name>
</gene>
<evidence type="ECO:0000256" key="1">
    <source>
        <dbReference type="SAM" id="MobiDB-lite"/>
    </source>
</evidence>